<dbReference type="InterPro" id="IPR011519">
    <property type="entry name" value="UnbV_ASPIC"/>
</dbReference>
<dbReference type="AlphaFoldDB" id="A0A420DLL7"/>
<dbReference type="EMBL" id="RAQJ01000002">
    <property type="protein sequence ID" value="RKE95085.1"/>
    <property type="molecule type" value="Genomic_DNA"/>
</dbReference>
<evidence type="ECO:0000256" key="1">
    <source>
        <dbReference type="ARBA" id="ARBA00022729"/>
    </source>
</evidence>
<keyword evidence="5" id="KW-1185">Reference proteome</keyword>
<organism evidence="4 5">
    <name type="scientific">Ichthyenterobacterium magnum</name>
    <dbReference type="NCBI Taxonomy" id="1230530"/>
    <lineage>
        <taxon>Bacteria</taxon>
        <taxon>Pseudomonadati</taxon>
        <taxon>Bacteroidota</taxon>
        <taxon>Flavobacteriia</taxon>
        <taxon>Flavobacteriales</taxon>
        <taxon>Flavobacteriaceae</taxon>
        <taxon>Ichthyenterobacterium</taxon>
    </lineage>
</organism>
<dbReference type="NCBIfam" id="TIGR04183">
    <property type="entry name" value="Por_Secre_tail"/>
    <property type="match status" value="1"/>
</dbReference>
<dbReference type="InterPro" id="IPR026444">
    <property type="entry name" value="Secre_tail"/>
</dbReference>
<evidence type="ECO:0000313" key="4">
    <source>
        <dbReference type="EMBL" id="RKE95085.1"/>
    </source>
</evidence>
<gene>
    <name evidence="4" type="ORF">BXY80_1268</name>
</gene>
<comment type="caution">
    <text evidence="4">The sequence shown here is derived from an EMBL/GenBank/DDBJ whole genome shotgun (WGS) entry which is preliminary data.</text>
</comment>
<dbReference type="Pfam" id="PF18962">
    <property type="entry name" value="Por_Secre_tail"/>
    <property type="match status" value="1"/>
</dbReference>
<evidence type="ECO:0000313" key="5">
    <source>
        <dbReference type="Proteomes" id="UP000284892"/>
    </source>
</evidence>
<protein>
    <submittedName>
        <fullName evidence="4">Putative secreted protein (Por secretion system target)</fullName>
    </submittedName>
</protein>
<keyword evidence="1" id="KW-0732">Signal</keyword>
<dbReference type="Proteomes" id="UP000284892">
    <property type="component" value="Unassembled WGS sequence"/>
</dbReference>
<evidence type="ECO:0000259" key="3">
    <source>
        <dbReference type="Pfam" id="PF18962"/>
    </source>
</evidence>
<dbReference type="RefSeq" id="WP_120200417.1">
    <property type="nucleotide sequence ID" value="NZ_RAQJ01000002.1"/>
</dbReference>
<name>A0A420DLL7_9FLAO</name>
<evidence type="ECO:0000259" key="2">
    <source>
        <dbReference type="Pfam" id="PF07593"/>
    </source>
</evidence>
<dbReference type="OrthoDB" id="9816120at2"/>
<accession>A0A420DLL7</accession>
<sequence length="165" mass="18709">MSNKDCIGSLIEVSVNNSSQHRYTLCGEGYIAQNSLTEFFGLAQNTEVDYVKVTWLSGIEDYFYNIQANQVFNIIEGNGTLSINSLNKQSTSVFPNPVKDKLILKSKKQITKVQIISQLGEIVFSMSSINDETVEIYDLNKHESGINFLKVFFDTDTYIHKFIKD</sequence>
<feature type="domain" description="ASPIC/UnbV" evidence="2">
    <location>
        <begin position="7"/>
        <end position="71"/>
    </location>
</feature>
<reference evidence="4 5" key="1">
    <citation type="submission" date="2018-09" db="EMBL/GenBank/DDBJ databases">
        <title>Genomic Encyclopedia of Archaeal and Bacterial Type Strains, Phase II (KMG-II): from individual species to whole genera.</title>
        <authorList>
            <person name="Goeker M."/>
        </authorList>
    </citation>
    <scope>NUCLEOTIDE SEQUENCE [LARGE SCALE GENOMIC DNA]</scope>
    <source>
        <strain evidence="4 5">DSM 26283</strain>
    </source>
</reference>
<feature type="domain" description="Secretion system C-terminal sorting" evidence="3">
    <location>
        <begin position="93"/>
        <end position="163"/>
    </location>
</feature>
<dbReference type="Pfam" id="PF07593">
    <property type="entry name" value="UnbV_ASPIC"/>
    <property type="match status" value="1"/>
</dbReference>
<proteinExistence type="predicted"/>